<evidence type="ECO:0000313" key="5">
    <source>
        <dbReference type="Proteomes" id="UP000011715"/>
    </source>
</evidence>
<keyword evidence="2" id="KW-0732">Signal</keyword>
<protein>
    <submittedName>
        <fullName evidence="3 4">Uncharacterized protein</fullName>
    </submittedName>
</protein>
<feature type="region of interest" description="Disordered" evidence="1">
    <location>
        <begin position="54"/>
        <end position="120"/>
    </location>
</feature>
<keyword evidence="5" id="KW-1185">Reference proteome</keyword>
<reference evidence="4" key="4">
    <citation type="journal article" date="2015" name="G3 (Bethesda)">
        <title>Genome sequences of three phytopathogenic species of the Magnaporthaceae family of fungi.</title>
        <authorList>
            <person name="Okagaki L.H."/>
            <person name="Nunes C.C."/>
            <person name="Sailsbery J."/>
            <person name="Clay B."/>
            <person name="Brown D."/>
            <person name="John T."/>
            <person name="Oh Y."/>
            <person name="Young N."/>
            <person name="Fitzgerald M."/>
            <person name="Haas B.J."/>
            <person name="Zeng Q."/>
            <person name="Young S."/>
            <person name="Adiconis X."/>
            <person name="Fan L."/>
            <person name="Levin J.Z."/>
            <person name="Mitchell T.K."/>
            <person name="Okubara P.A."/>
            <person name="Farman M.L."/>
            <person name="Kohn L.M."/>
            <person name="Birren B."/>
            <person name="Ma L.-J."/>
            <person name="Dean R.A."/>
        </authorList>
    </citation>
    <scope>NUCLEOTIDE SEQUENCE</scope>
    <source>
        <strain evidence="4">ATCC 64411 / 73-15</strain>
    </source>
</reference>
<feature type="chain" id="PRO_5009385090" evidence="2">
    <location>
        <begin position="23"/>
        <end position="120"/>
    </location>
</feature>
<accession>A0A0C4DLC1</accession>
<feature type="compositionally biased region" description="Pro residues" evidence="1">
    <location>
        <begin position="66"/>
        <end position="83"/>
    </location>
</feature>
<reference evidence="5" key="1">
    <citation type="submission" date="2010-05" db="EMBL/GenBank/DDBJ databases">
        <title>The genome sequence of Magnaporthe poae strain ATCC 64411.</title>
        <authorList>
            <person name="Ma L.-J."/>
            <person name="Dead R."/>
            <person name="Young S."/>
            <person name="Zeng Q."/>
            <person name="Koehrsen M."/>
            <person name="Alvarado L."/>
            <person name="Berlin A."/>
            <person name="Chapman S.B."/>
            <person name="Chen Z."/>
            <person name="Freedman E."/>
            <person name="Gellesch M."/>
            <person name="Goldberg J."/>
            <person name="Griggs A."/>
            <person name="Gujja S."/>
            <person name="Heilman E.R."/>
            <person name="Heiman D."/>
            <person name="Hepburn T."/>
            <person name="Howarth C."/>
            <person name="Jen D."/>
            <person name="Larson L."/>
            <person name="Mehta T."/>
            <person name="Neiman D."/>
            <person name="Pearson M."/>
            <person name="Roberts A."/>
            <person name="Saif S."/>
            <person name="Shea T."/>
            <person name="Shenoy N."/>
            <person name="Sisk P."/>
            <person name="Stolte C."/>
            <person name="Sykes S."/>
            <person name="Walk T."/>
            <person name="White J."/>
            <person name="Yandava C."/>
            <person name="Haas B."/>
            <person name="Nusbaum C."/>
            <person name="Birren B."/>
        </authorList>
    </citation>
    <scope>NUCLEOTIDE SEQUENCE [LARGE SCALE GENOMIC DNA]</scope>
    <source>
        <strain evidence="5">ATCC 64411 / 73-15</strain>
    </source>
</reference>
<dbReference type="EMBL" id="ADBL01000136">
    <property type="status" value="NOT_ANNOTATED_CDS"/>
    <property type="molecule type" value="Genomic_DNA"/>
</dbReference>
<feature type="signal peptide" evidence="2">
    <location>
        <begin position="1"/>
        <end position="22"/>
    </location>
</feature>
<feature type="compositionally biased region" description="Basic and acidic residues" evidence="1">
    <location>
        <begin position="87"/>
        <end position="98"/>
    </location>
</feature>
<feature type="compositionally biased region" description="Basic and acidic residues" evidence="1">
    <location>
        <begin position="55"/>
        <end position="64"/>
    </location>
</feature>
<dbReference type="AlphaFoldDB" id="A0A0C4DLC1"/>
<reference evidence="4" key="5">
    <citation type="submission" date="2015-06" db="UniProtKB">
        <authorList>
            <consortium name="EnsemblFungi"/>
        </authorList>
    </citation>
    <scope>IDENTIFICATION</scope>
    <source>
        <strain evidence="4">ATCC 64411</strain>
    </source>
</reference>
<dbReference type="Proteomes" id="UP000011715">
    <property type="component" value="Unassembled WGS sequence"/>
</dbReference>
<proteinExistence type="predicted"/>
<organism evidence="4 5">
    <name type="scientific">Magnaporthiopsis poae (strain ATCC 64411 / 73-15)</name>
    <name type="common">Kentucky bluegrass fungus</name>
    <name type="synonym">Magnaporthe poae</name>
    <dbReference type="NCBI Taxonomy" id="644358"/>
    <lineage>
        <taxon>Eukaryota</taxon>
        <taxon>Fungi</taxon>
        <taxon>Dikarya</taxon>
        <taxon>Ascomycota</taxon>
        <taxon>Pezizomycotina</taxon>
        <taxon>Sordariomycetes</taxon>
        <taxon>Sordariomycetidae</taxon>
        <taxon>Magnaporthales</taxon>
        <taxon>Magnaporthaceae</taxon>
        <taxon>Magnaporthiopsis</taxon>
    </lineage>
</organism>
<evidence type="ECO:0000313" key="3">
    <source>
        <dbReference type="EMBL" id="KLU81473.1"/>
    </source>
</evidence>
<feature type="compositionally biased region" description="Low complexity" evidence="1">
    <location>
        <begin position="106"/>
        <end position="120"/>
    </location>
</feature>
<evidence type="ECO:0000256" key="2">
    <source>
        <dbReference type="SAM" id="SignalP"/>
    </source>
</evidence>
<evidence type="ECO:0000256" key="1">
    <source>
        <dbReference type="SAM" id="MobiDB-lite"/>
    </source>
</evidence>
<dbReference type="VEuPathDB" id="FungiDB:MAPG_00562"/>
<reference evidence="3" key="2">
    <citation type="submission" date="2010-05" db="EMBL/GenBank/DDBJ databases">
        <title>The Genome Sequence of Magnaporthe poae strain ATCC 64411.</title>
        <authorList>
            <consortium name="The Broad Institute Genome Sequencing Platform"/>
            <consortium name="Broad Institute Genome Sequencing Center for Infectious Disease"/>
            <person name="Ma L.-J."/>
            <person name="Dead R."/>
            <person name="Young S."/>
            <person name="Zeng Q."/>
            <person name="Koehrsen M."/>
            <person name="Alvarado L."/>
            <person name="Berlin A."/>
            <person name="Chapman S.B."/>
            <person name="Chen Z."/>
            <person name="Freedman E."/>
            <person name="Gellesch M."/>
            <person name="Goldberg J."/>
            <person name="Griggs A."/>
            <person name="Gujja S."/>
            <person name="Heilman E.R."/>
            <person name="Heiman D."/>
            <person name="Hepburn T."/>
            <person name="Howarth C."/>
            <person name="Jen D."/>
            <person name="Larson L."/>
            <person name="Mehta T."/>
            <person name="Neiman D."/>
            <person name="Pearson M."/>
            <person name="Roberts A."/>
            <person name="Saif S."/>
            <person name="Shea T."/>
            <person name="Shenoy N."/>
            <person name="Sisk P."/>
            <person name="Stolte C."/>
            <person name="Sykes S."/>
            <person name="Walk T."/>
            <person name="White J."/>
            <person name="Yandava C."/>
            <person name="Haas B."/>
            <person name="Nusbaum C."/>
            <person name="Birren B."/>
        </authorList>
    </citation>
    <scope>NUCLEOTIDE SEQUENCE</scope>
    <source>
        <strain evidence="3">ATCC 64411</strain>
    </source>
</reference>
<gene>
    <name evidence="3" type="ORF">MAPG_00562</name>
</gene>
<dbReference type="EnsemblFungi" id="MAPG_00562T0">
    <property type="protein sequence ID" value="MAPG_00562T0"/>
    <property type="gene ID" value="MAPG_00562"/>
</dbReference>
<reference evidence="3" key="3">
    <citation type="submission" date="2011-03" db="EMBL/GenBank/DDBJ databases">
        <title>Annotation of Magnaporthe poae ATCC 64411.</title>
        <authorList>
            <person name="Ma L.-J."/>
            <person name="Dead R."/>
            <person name="Young S.K."/>
            <person name="Zeng Q."/>
            <person name="Gargeya S."/>
            <person name="Fitzgerald M."/>
            <person name="Haas B."/>
            <person name="Abouelleil A."/>
            <person name="Alvarado L."/>
            <person name="Arachchi H.M."/>
            <person name="Berlin A."/>
            <person name="Brown A."/>
            <person name="Chapman S.B."/>
            <person name="Chen Z."/>
            <person name="Dunbar C."/>
            <person name="Freedman E."/>
            <person name="Gearin G."/>
            <person name="Gellesch M."/>
            <person name="Goldberg J."/>
            <person name="Griggs A."/>
            <person name="Gujja S."/>
            <person name="Heiman D."/>
            <person name="Howarth C."/>
            <person name="Larson L."/>
            <person name="Lui A."/>
            <person name="MacDonald P.J.P."/>
            <person name="Mehta T."/>
            <person name="Montmayeur A."/>
            <person name="Murphy C."/>
            <person name="Neiman D."/>
            <person name="Pearson M."/>
            <person name="Priest M."/>
            <person name="Roberts A."/>
            <person name="Saif S."/>
            <person name="Shea T."/>
            <person name="Shenoy N."/>
            <person name="Sisk P."/>
            <person name="Stolte C."/>
            <person name="Sykes S."/>
            <person name="Yandava C."/>
            <person name="Wortman J."/>
            <person name="Nusbaum C."/>
            <person name="Birren B."/>
        </authorList>
    </citation>
    <scope>NUCLEOTIDE SEQUENCE</scope>
    <source>
        <strain evidence="3">ATCC 64411</strain>
    </source>
</reference>
<evidence type="ECO:0000313" key="4">
    <source>
        <dbReference type="EnsemblFungi" id="MAPG_00562T0"/>
    </source>
</evidence>
<name>A0A0C4DLC1_MAGP6</name>
<sequence>MLFSAVLKTVALLALSAAPALALPATETNNLAVPGAGYGDSQFDARALRWPARLRVPERQDTRVHPYPPVRPPNAPPRVPRPPLKQRIKDKIKAIPDKLRRKPKTQSSQSSQESPAQAAE</sequence>
<dbReference type="EMBL" id="GL876966">
    <property type="protein sequence ID" value="KLU81473.1"/>
    <property type="molecule type" value="Genomic_DNA"/>
</dbReference>